<keyword evidence="5 6" id="KW-0472">Membrane</keyword>
<dbReference type="Gene3D" id="1.20.1250.20">
    <property type="entry name" value="MFS general substrate transporter like domains"/>
    <property type="match status" value="2"/>
</dbReference>
<evidence type="ECO:0000313" key="8">
    <source>
        <dbReference type="EMBL" id="TIB82111.1"/>
    </source>
</evidence>
<keyword evidence="4 6" id="KW-1133">Transmembrane helix</keyword>
<dbReference type="InterPro" id="IPR011701">
    <property type="entry name" value="MFS"/>
</dbReference>
<organism evidence="8 11">
    <name type="scientific">Wallemia mellicola</name>
    <dbReference type="NCBI Taxonomy" id="1708541"/>
    <lineage>
        <taxon>Eukaryota</taxon>
        <taxon>Fungi</taxon>
        <taxon>Dikarya</taxon>
        <taxon>Basidiomycota</taxon>
        <taxon>Wallemiomycotina</taxon>
        <taxon>Wallemiomycetes</taxon>
        <taxon>Wallemiales</taxon>
        <taxon>Wallemiaceae</taxon>
        <taxon>Wallemia</taxon>
    </lineage>
</organism>
<evidence type="ECO:0000256" key="5">
    <source>
        <dbReference type="ARBA" id="ARBA00023136"/>
    </source>
</evidence>
<dbReference type="EMBL" id="SPRC01000003">
    <property type="protein sequence ID" value="TIB82111.1"/>
    <property type="molecule type" value="Genomic_DNA"/>
</dbReference>
<dbReference type="InterPro" id="IPR036259">
    <property type="entry name" value="MFS_trans_sf"/>
</dbReference>
<evidence type="ECO:0000256" key="3">
    <source>
        <dbReference type="ARBA" id="ARBA00022692"/>
    </source>
</evidence>
<keyword evidence="2" id="KW-0813">Transport</keyword>
<evidence type="ECO:0000313" key="11">
    <source>
        <dbReference type="Proteomes" id="UP000310685"/>
    </source>
</evidence>
<evidence type="ECO:0000313" key="9">
    <source>
        <dbReference type="EMBL" id="TIC04420.1"/>
    </source>
</evidence>
<reference evidence="10 11" key="1">
    <citation type="submission" date="2019-03" db="EMBL/GenBank/DDBJ databases">
        <title>Sequencing 25 genomes of Wallemia mellicola.</title>
        <authorList>
            <person name="Gostincar C."/>
        </authorList>
    </citation>
    <scope>NUCLEOTIDE SEQUENCE [LARGE SCALE GENOMIC DNA]</scope>
    <source>
        <strain evidence="9 10">EXF-1262</strain>
        <strain evidence="8 11">EXF-6152</strain>
    </source>
</reference>
<dbReference type="PANTHER" id="PTHR43791">
    <property type="entry name" value="PERMEASE-RELATED"/>
    <property type="match status" value="1"/>
</dbReference>
<dbReference type="GO" id="GO:0022857">
    <property type="term" value="F:transmembrane transporter activity"/>
    <property type="evidence" value="ECO:0007669"/>
    <property type="project" value="InterPro"/>
</dbReference>
<dbReference type="FunFam" id="1.20.1250.20:FF:000013">
    <property type="entry name" value="MFS general substrate transporter"/>
    <property type="match status" value="1"/>
</dbReference>
<comment type="subcellular location">
    <subcellularLocation>
        <location evidence="1">Membrane</location>
        <topology evidence="1">Multi-pass membrane protein</topology>
    </subcellularLocation>
</comment>
<protein>
    <submittedName>
        <fullName evidence="8">Transporter</fullName>
    </submittedName>
</protein>
<keyword evidence="3 6" id="KW-0812">Transmembrane</keyword>
<dbReference type="AlphaFoldDB" id="A0A4T0MFX2"/>
<dbReference type="InterPro" id="IPR020846">
    <property type="entry name" value="MFS_dom"/>
</dbReference>
<feature type="transmembrane region" description="Helical" evidence="6">
    <location>
        <begin position="158"/>
        <end position="180"/>
    </location>
</feature>
<feature type="transmembrane region" description="Helical" evidence="6">
    <location>
        <begin position="301"/>
        <end position="321"/>
    </location>
</feature>
<evidence type="ECO:0000256" key="6">
    <source>
        <dbReference type="SAM" id="Phobius"/>
    </source>
</evidence>
<dbReference type="PROSITE" id="PS50850">
    <property type="entry name" value="MFS"/>
    <property type="match status" value="1"/>
</dbReference>
<dbReference type="GO" id="GO:0016020">
    <property type="term" value="C:membrane"/>
    <property type="evidence" value="ECO:0007669"/>
    <property type="project" value="UniProtKB-SubCell"/>
</dbReference>
<evidence type="ECO:0000256" key="2">
    <source>
        <dbReference type="ARBA" id="ARBA00022448"/>
    </source>
</evidence>
<dbReference type="SUPFAM" id="SSF103473">
    <property type="entry name" value="MFS general substrate transporter"/>
    <property type="match status" value="1"/>
</dbReference>
<feature type="transmembrane region" description="Helical" evidence="6">
    <location>
        <begin position="428"/>
        <end position="451"/>
    </location>
</feature>
<gene>
    <name evidence="9" type="ORF">E3Q17_00476</name>
    <name evidence="8" type="ORF">E3Q22_00487</name>
</gene>
<evidence type="ECO:0000313" key="10">
    <source>
        <dbReference type="Proteomes" id="UP000307169"/>
    </source>
</evidence>
<feature type="domain" description="Major facilitator superfamily (MFS) profile" evidence="7">
    <location>
        <begin position="27"/>
        <end position="456"/>
    </location>
</feature>
<evidence type="ECO:0000259" key="7">
    <source>
        <dbReference type="PROSITE" id="PS50850"/>
    </source>
</evidence>
<dbReference type="Pfam" id="PF07690">
    <property type="entry name" value="MFS_1"/>
    <property type="match status" value="1"/>
</dbReference>
<name>A0A4T0MFX2_9BASI</name>
<dbReference type="PANTHER" id="PTHR43791:SF19">
    <property type="entry name" value="TRANSPORTER, PUTATIVE (AFU_ORTHOLOGUE AFUA_1G01812)-RELATED"/>
    <property type="match status" value="1"/>
</dbReference>
<evidence type="ECO:0000256" key="4">
    <source>
        <dbReference type="ARBA" id="ARBA00022989"/>
    </source>
</evidence>
<evidence type="ECO:0000256" key="1">
    <source>
        <dbReference type="ARBA" id="ARBA00004141"/>
    </source>
</evidence>
<sequence>MVQITPNNLGFSPQEERKLVWKIDLRLIPILGLLYLISFIDRVNIGQAKLDGIIEDLNLQDHEFQNTNTVFFATYVAFETFSNLIIKRYSPRRTLPTMITVWGIILVAQSFVKNYGGLITTRVLLGVAESGLFPAHNATGAIYIISLYYPRQEQALRMGFLFSACVLAGAFGGILAYGLSQMRGIGGLPGRWAWIFCIEGLASFVVGVFSYWAVVDLPSDATFLTDRQRAFVIHRIKYGQGALSLDVDFTWDHVFSALRDFKMYIFAALYFMACTLLYSLATFSPTIIKELGSWSTAQSQLLTVPPYAAGFLVTVGAAYISDRTGKRGIIIMISGLVAMVGYIIIQVVPDSAPGAKYFAIFLCVMGFSPAAAVILAWGAGSFGPTYKRGVTQGFIMLSDKKSNDLLRNSAGILSSYLYPDSGIPYFRIGHSVCAAMGFSLFVVSFVMYFILKHENKKRDEKYGTLEEIYTIIQENPLAEIVNEKGSDELTTNFSAIRNEFVDLPDILLERWGFQDHSRQDIANLGDKHPMFRYLC</sequence>
<dbReference type="EMBL" id="SPRH01000003">
    <property type="protein sequence ID" value="TIC04420.1"/>
    <property type="molecule type" value="Genomic_DNA"/>
</dbReference>
<feature type="transmembrane region" description="Helical" evidence="6">
    <location>
        <begin position="357"/>
        <end position="379"/>
    </location>
</feature>
<proteinExistence type="predicted"/>
<dbReference type="Proteomes" id="UP000310685">
    <property type="component" value="Unassembled WGS sequence"/>
</dbReference>
<accession>A0A4T0MFX2</accession>
<feature type="transmembrane region" description="Helical" evidence="6">
    <location>
        <begin position="261"/>
        <end position="280"/>
    </location>
</feature>
<feature type="transmembrane region" description="Helical" evidence="6">
    <location>
        <begin position="327"/>
        <end position="345"/>
    </location>
</feature>
<feature type="transmembrane region" description="Helical" evidence="6">
    <location>
        <begin position="192"/>
        <end position="214"/>
    </location>
</feature>
<dbReference type="FunFam" id="1.20.1250.20:FF:000018">
    <property type="entry name" value="MFS transporter permease"/>
    <property type="match status" value="1"/>
</dbReference>
<feature type="transmembrane region" description="Helical" evidence="6">
    <location>
        <begin position="94"/>
        <end position="112"/>
    </location>
</feature>
<dbReference type="Proteomes" id="UP000307169">
    <property type="component" value="Unassembled WGS sequence"/>
</dbReference>
<comment type="caution">
    <text evidence="8">The sequence shown here is derived from an EMBL/GenBank/DDBJ whole genome shotgun (WGS) entry which is preliminary data.</text>
</comment>